<dbReference type="AlphaFoldDB" id="A0A8H3HZM2"/>
<feature type="region of interest" description="Disordered" evidence="1">
    <location>
        <begin position="97"/>
        <end position="126"/>
    </location>
</feature>
<protein>
    <submittedName>
        <fullName evidence="2">Uncharacterized protein</fullName>
    </submittedName>
</protein>
<evidence type="ECO:0000313" key="2">
    <source>
        <dbReference type="EMBL" id="CAE7127884.1"/>
    </source>
</evidence>
<dbReference type="Proteomes" id="UP000663827">
    <property type="component" value="Unassembled WGS sequence"/>
</dbReference>
<evidence type="ECO:0000256" key="1">
    <source>
        <dbReference type="SAM" id="MobiDB-lite"/>
    </source>
</evidence>
<organism evidence="2 3">
    <name type="scientific">Rhizoctonia solani</name>
    <dbReference type="NCBI Taxonomy" id="456999"/>
    <lineage>
        <taxon>Eukaryota</taxon>
        <taxon>Fungi</taxon>
        <taxon>Dikarya</taxon>
        <taxon>Basidiomycota</taxon>
        <taxon>Agaricomycotina</taxon>
        <taxon>Agaricomycetes</taxon>
        <taxon>Cantharellales</taxon>
        <taxon>Ceratobasidiaceae</taxon>
        <taxon>Rhizoctonia</taxon>
    </lineage>
</organism>
<feature type="region of interest" description="Disordered" evidence="1">
    <location>
        <begin position="1"/>
        <end position="23"/>
    </location>
</feature>
<gene>
    <name evidence="2" type="ORF">RDB_LOCUS61437</name>
</gene>
<proteinExistence type="predicted"/>
<dbReference type="EMBL" id="CAJNJQ010001231">
    <property type="protein sequence ID" value="CAE7127884.1"/>
    <property type="molecule type" value="Genomic_DNA"/>
</dbReference>
<name>A0A8H3HZM2_9AGAM</name>
<accession>A0A8H3HZM2</accession>
<sequence length="244" mass="26576">MGGGGIHKIEPVPAARPGEPRGTRERRLLRKAIGPPGTGWPPVSSTTHTEYTIAARLMLSLAAHTPSVPTFQPPDPNTWISARFSRRPDEVEIAARSSSQARFPPLGAAHPSLSPPTIALPPSLPIPDPRSAEELAQWNQYLVELGEQVALLVYAHALGLAPPPPPPPQLYLDPGSVWFGGYTGSARTWPRPRRVTQSGYAWCKLPRIQSLLEHLLRLRRVMASSPNFTRAATIVDRQNGLGML</sequence>
<evidence type="ECO:0000313" key="3">
    <source>
        <dbReference type="Proteomes" id="UP000663827"/>
    </source>
</evidence>
<comment type="caution">
    <text evidence="2">The sequence shown here is derived from an EMBL/GenBank/DDBJ whole genome shotgun (WGS) entry which is preliminary data.</text>
</comment>
<reference evidence="2" key="1">
    <citation type="submission" date="2021-01" db="EMBL/GenBank/DDBJ databases">
        <authorList>
            <person name="Kaushik A."/>
        </authorList>
    </citation>
    <scope>NUCLEOTIDE SEQUENCE</scope>
    <source>
        <strain evidence="2">AG5</strain>
    </source>
</reference>